<dbReference type="OrthoDB" id="9808281at2"/>
<evidence type="ECO:0000313" key="5">
    <source>
        <dbReference type="Proteomes" id="UP000254258"/>
    </source>
</evidence>
<dbReference type="AlphaFoldDB" id="A0A370X5W6"/>
<evidence type="ECO:0000256" key="1">
    <source>
        <dbReference type="ARBA" id="ARBA00010990"/>
    </source>
</evidence>
<dbReference type="InterPro" id="IPR037143">
    <property type="entry name" value="4-PPantetheinyl_Trfase_dom_sf"/>
</dbReference>
<comment type="caution">
    <text evidence="4">The sequence shown here is derived from an EMBL/GenBank/DDBJ whole genome shotgun (WGS) entry which is preliminary data.</text>
</comment>
<dbReference type="PANTHER" id="PTHR12215">
    <property type="entry name" value="PHOSPHOPANTETHEINE TRANSFERASE"/>
    <property type="match status" value="1"/>
</dbReference>
<dbReference type="InterPro" id="IPR008278">
    <property type="entry name" value="4-PPantetheinyl_Trfase_dom"/>
</dbReference>
<proteinExistence type="inferred from homology"/>
<dbReference type="PANTHER" id="PTHR12215:SF10">
    <property type="entry name" value="L-AMINOADIPATE-SEMIALDEHYDE DEHYDROGENASE-PHOSPHOPANTETHEINYL TRANSFERASE"/>
    <property type="match status" value="1"/>
</dbReference>
<dbReference type="GO" id="GO:0000287">
    <property type="term" value="F:magnesium ion binding"/>
    <property type="evidence" value="ECO:0007669"/>
    <property type="project" value="InterPro"/>
</dbReference>
<dbReference type="Gene3D" id="3.90.470.20">
    <property type="entry name" value="4'-phosphopantetheinyl transferase domain"/>
    <property type="match status" value="1"/>
</dbReference>
<accession>A0A370X5W6</accession>
<sequence>MPMNDPVDTCGGIQTVSAQDVTPESGIACPLTIINATPAALWREIRDACDDALGQGHAFVAILHRMEAFADECFLADEDRQRAARYRQAGDRHNFVLGRNLVHHVVRPRGMSTPCSVSIGPHGKPFLPNAPAYNVSHSGRWVACAVSRDEPVGIDVETFARIQDYRDLLAVITHPAERRYIEQAPPDQRLALFKRCWTRKEAILKATGEGLSGHLHAIDVCLQRNEPVLNHPALLRLMHLTADQAEAAIALALNPSVPAVVAMFVGEPC</sequence>
<evidence type="ECO:0000256" key="2">
    <source>
        <dbReference type="ARBA" id="ARBA00022679"/>
    </source>
</evidence>
<gene>
    <name evidence="4" type="ORF">DWU98_04870</name>
</gene>
<keyword evidence="5" id="KW-1185">Reference proteome</keyword>
<dbReference type="GO" id="GO:0019878">
    <property type="term" value="P:lysine biosynthetic process via aminoadipic acid"/>
    <property type="evidence" value="ECO:0007669"/>
    <property type="project" value="TreeGrafter"/>
</dbReference>
<keyword evidence="2" id="KW-0808">Transferase</keyword>
<evidence type="ECO:0000313" key="4">
    <source>
        <dbReference type="EMBL" id="RDS83667.1"/>
    </source>
</evidence>
<comment type="similarity">
    <text evidence="1">Belongs to the P-Pant transferase superfamily. Gsp/Sfp/HetI/AcpT family.</text>
</comment>
<name>A0A370X5W6_9GAMM</name>
<dbReference type="SUPFAM" id="SSF56214">
    <property type="entry name" value="4'-phosphopantetheinyl transferase"/>
    <property type="match status" value="2"/>
</dbReference>
<feature type="domain" description="4'-phosphopantetheinyl transferase" evidence="3">
    <location>
        <begin position="151"/>
        <end position="228"/>
    </location>
</feature>
<dbReference type="InterPro" id="IPR050559">
    <property type="entry name" value="P-Pant_transferase_sf"/>
</dbReference>
<protein>
    <recommendedName>
        <fullName evidence="3">4'-phosphopantetheinyl transferase domain-containing protein</fullName>
    </recommendedName>
</protein>
<organism evidence="4 5">
    <name type="scientific">Dyella monticola</name>
    <dbReference type="NCBI Taxonomy" id="1927958"/>
    <lineage>
        <taxon>Bacteria</taxon>
        <taxon>Pseudomonadati</taxon>
        <taxon>Pseudomonadota</taxon>
        <taxon>Gammaproteobacteria</taxon>
        <taxon>Lysobacterales</taxon>
        <taxon>Rhodanobacteraceae</taxon>
        <taxon>Dyella</taxon>
    </lineage>
</organism>
<reference evidence="4 5" key="1">
    <citation type="submission" date="2018-07" db="EMBL/GenBank/DDBJ databases">
        <title>Dyella monticola sp. nov. and Dyella psychrodurans sp. nov. isolated from monsoon evergreen broad-leaved forest soil of Dinghu Mountain, China.</title>
        <authorList>
            <person name="Gao Z."/>
            <person name="Qiu L."/>
        </authorList>
    </citation>
    <scope>NUCLEOTIDE SEQUENCE [LARGE SCALE GENOMIC DNA]</scope>
    <source>
        <strain evidence="4 5">4G-K06</strain>
    </source>
</reference>
<dbReference type="GO" id="GO:0005829">
    <property type="term" value="C:cytosol"/>
    <property type="evidence" value="ECO:0007669"/>
    <property type="project" value="TreeGrafter"/>
</dbReference>
<dbReference type="GO" id="GO:0008897">
    <property type="term" value="F:holo-[acyl-carrier-protein] synthase activity"/>
    <property type="evidence" value="ECO:0007669"/>
    <property type="project" value="InterPro"/>
</dbReference>
<dbReference type="Pfam" id="PF01648">
    <property type="entry name" value="ACPS"/>
    <property type="match status" value="1"/>
</dbReference>
<dbReference type="EMBL" id="QRBE01000002">
    <property type="protein sequence ID" value="RDS83667.1"/>
    <property type="molecule type" value="Genomic_DNA"/>
</dbReference>
<evidence type="ECO:0000259" key="3">
    <source>
        <dbReference type="Pfam" id="PF01648"/>
    </source>
</evidence>
<dbReference type="Proteomes" id="UP000254258">
    <property type="component" value="Unassembled WGS sequence"/>
</dbReference>